<comment type="similarity">
    <text evidence="1">Belongs to the amidase family.</text>
</comment>
<dbReference type="PIRSF" id="PIRSF001221">
    <property type="entry name" value="Amidase_fungi"/>
    <property type="match status" value="1"/>
</dbReference>
<keyword evidence="6" id="KW-1185">Reference proteome</keyword>
<protein>
    <submittedName>
        <fullName evidence="5">Amidase</fullName>
    </submittedName>
</protein>
<name>A0ABR4PS39_9HELO</name>
<keyword evidence="2" id="KW-0378">Hydrolase</keyword>
<dbReference type="Pfam" id="PF01425">
    <property type="entry name" value="Amidase"/>
    <property type="match status" value="1"/>
</dbReference>
<dbReference type="PANTHER" id="PTHR46072">
    <property type="entry name" value="AMIDASE-RELATED-RELATED"/>
    <property type="match status" value="1"/>
</dbReference>
<dbReference type="EMBL" id="JBFCZG010000002">
    <property type="protein sequence ID" value="KAL3426084.1"/>
    <property type="molecule type" value="Genomic_DNA"/>
</dbReference>
<dbReference type="InterPro" id="IPR023631">
    <property type="entry name" value="Amidase_dom"/>
</dbReference>
<proteinExistence type="inferred from homology"/>
<feature type="domain" description="Amidase" evidence="4">
    <location>
        <begin position="81"/>
        <end position="529"/>
    </location>
</feature>
<reference evidence="5 6" key="1">
    <citation type="submission" date="2024-06" db="EMBL/GenBank/DDBJ databases">
        <title>Complete genome of Phlyctema vagabunda strain 19-DSS-EL-015.</title>
        <authorList>
            <person name="Fiorenzani C."/>
        </authorList>
    </citation>
    <scope>NUCLEOTIDE SEQUENCE [LARGE SCALE GENOMIC DNA]</scope>
    <source>
        <strain evidence="5 6">19-DSS-EL-015</strain>
    </source>
</reference>
<gene>
    <name evidence="5" type="ORF">PVAG01_02875</name>
</gene>
<dbReference type="Proteomes" id="UP001629113">
    <property type="component" value="Unassembled WGS sequence"/>
</dbReference>
<accession>A0ABR4PS39</accession>
<evidence type="ECO:0000259" key="4">
    <source>
        <dbReference type="Pfam" id="PF01425"/>
    </source>
</evidence>
<comment type="caution">
    <text evidence="5">The sequence shown here is derived from an EMBL/GenBank/DDBJ whole genome shotgun (WGS) entry which is preliminary data.</text>
</comment>
<evidence type="ECO:0000256" key="2">
    <source>
        <dbReference type="ARBA" id="ARBA00022801"/>
    </source>
</evidence>
<feature type="region of interest" description="Disordered" evidence="3">
    <location>
        <begin position="35"/>
        <end position="56"/>
    </location>
</feature>
<dbReference type="Gene3D" id="3.90.1300.10">
    <property type="entry name" value="Amidase signature (AS) domain"/>
    <property type="match status" value="1"/>
</dbReference>
<evidence type="ECO:0000256" key="1">
    <source>
        <dbReference type="ARBA" id="ARBA00009199"/>
    </source>
</evidence>
<dbReference type="InterPro" id="IPR036928">
    <property type="entry name" value="AS_sf"/>
</dbReference>
<evidence type="ECO:0000313" key="6">
    <source>
        <dbReference type="Proteomes" id="UP001629113"/>
    </source>
</evidence>
<dbReference type="PANTHER" id="PTHR46072:SF2">
    <property type="entry name" value="AMIDASE (EUROFUNG)"/>
    <property type="match status" value="1"/>
</dbReference>
<evidence type="ECO:0000313" key="5">
    <source>
        <dbReference type="EMBL" id="KAL3426084.1"/>
    </source>
</evidence>
<evidence type="ECO:0000256" key="3">
    <source>
        <dbReference type="SAM" id="MobiDB-lite"/>
    </source>
</evidence>
<organism evidence="5 6">
    <name type="scientific">Phlyctema vagabunda</name>
    <dbReference type="NCBI Taxonomy" id="108571"/>
    <lineage>
        <taxon>Eukaryota</taxon>
        <taxon>Fungi</taxon>
        <taxon>Dikarya</taxon>
        <taxon>Ascomycota</taxon>
        <taxon>Pezizomycotina</taxon>
        <taxon>Leotiomycetes</taxon>
        <taxon>Helotiales</taxon>
        <taxon>Dermateaceae</taxon>
        <taxon>Phlyctema</taxon>
    </lineage>
</organism>
<dbReference type="SUPFAM" id="SSF75304">
    <property type="entry name" value="Amidase signature (AS) enzymes"/>
    <property type="match status" value="1"/>
</dbReference>
<sequence length="539" mass="59013">MVVTNGEGTPPPAPPLTSTWQEIVQKKRAIRDAALQPYLSTTTTTTKPDDHEDESSITEISDIDVLAAKMASGELSAREVIEAYTNCLTEILFPSALARATELDAYYSTHGRTIGPLHGVPVTLKDQFDVRGVDSTIGYVGRAFQPARADAVVVQILKRLGAVILAKTNLPQSIMWCETENPLWGLTTNPRDATFTPGGSTGGEGAVLALHGSILGWGTDIGGSIRIPSLINGLYGFKPSSARFPYYGIPVSTEGQEHVSSAIGPMARSLSTITSVTQALLSAAPWELDPRVVPLPWRPALYSEMAARPLVVGILWDDGIVKPHPPITRHLQRAVERIVAAGHEVVEWDAALHRECVDIMDRFYTVDGGEDIRRAVQQAGEPFIPHVEALVNRGPAVSVYEYWQLNKLKVDVQKRYLDKWNSIKAPRSGRAVDVLLMPTMPHVAVPHKSCRWVGYTKVWNVLDYTALALPVGQVSATEDTIVSSSSNQPYEPRNELDAWNWNLYNPDTMSGHPVGLQIVGRRFDEERVLGAAKVLESLL</sequence>